<evidence type="ECO:0000256" key="2">
    <source>
        <dbReference type="SAM" id="MobiDB-lite"/>
    </source>
</evidence>
<keyword evidence="1" id="KW-0813">Transport</keyword>
<dbReference type="PROSITE" id="PS51214">
    <property type="entry name" value="IBB"/>
    <property type="match status" value="1"/>
</dbReference>
<dbReference type="AlphaFoldDB" id="A0AAV3QCY7"/>
<dbReference type="InterPro" id="IPR011053">
    <property type="entry name" value="Single_hybrid_motif"/>
</dbReference>
<dbReference type="InterPro" id="IPR000089">
    <property type="entry name" value="Biotin_lipoyl"/>
</dbReference>
<dbReference type="EMBL" id="BAABME010004215">
    <property type="protein sequence ID" value="GAA0161574.1"/>
    <property type="molecule type" value="Genomic_DNA"/>
</dbReference>
<dbReference type="GO" id="GO:0061608">
    <property type="term" value="F:nuclear import signal receptor activity"/>
    <property type="evidence" value="ECO:0007669"/>
    <property type="project" value="InterPro"/>
</dbReference>
<dbReference type="Proteomes" id="UP001454036">
    <property type="component" value="Unassembled WGS sequence"/>
</dbReference>
<protein>
    <recommendedName>
        <fullName evidence="3">IBB domain-containing protein</fullName>
    </recommendedName>
</protein>
<dbReference type="GO" id="GO:0006606">
    <property type="term" value="P:protein import into nucleus"/>
    <property type="evidence" value="ECO:0007669"/>
    <property type="project" value="InterPro"/>
</dbReference>
<organism evidence="4 5">
    <name type="scientific">Lithospermum erythrorhizon</name>
    <name type="common">Purple gromwell</name>
    <name type="synonym">Lithospermum officinale var. erythrorhizon</name>
    <dbReference type="NCBI Taxonomy" id="34254"/>
    <lineage>
        <taxon>Eukaryota</taxon>
        <taxon>Viridiplantae</taxon>
        <taxon>Streptophyta</taxon>
        <taxon>Embryophyta</taxon>
        <taxon>Tracheophyta</taxon>
        <taxon>Spermatophyta</taxon>
        <taxon>Magnoliopsida</taxon>
        <taxon>eudicotyledons</taxon>
        <taxon>Gunneridae</taxon>
        <taxon>Pentapetalae</taxon>
        <taxon>asterids</taxon>
        <taxon>lamiids</taxon>
        <taxon>Boraginales</taxon>
        <taxon>Boraginaceae</taxon>
        <taxon>Boraginoideae</taxon>
        <taxon>Lithospermeae</taxon>
        <taxon>Lithospermum</taxon>
    </lineage>
</organism>
<accession>A0AAV3QCY7</accession>
<dbReference type="CDD" id="cd06850">
    <property type="entry name" value="biotinyl_domain"/>
    <property type="match status" value="1"/>
</dbReference>
<sequence length="432" mass="47471">MSLRSTERNNIRRSRYKVAMDANEGRQQREDNMIKIRKNGREKNLLMKVCNGLGKTKTTQEPPLHNRSSAISTNDPRNYMTGIDFNNQEAIQSKTFIFKTPLYRGYVRGKNRARKPQAAQLPVRHEYLELKQKVRRTPPTYGVMVNDTVVSGDGSILDSLGSFGASSLKLSSLNLGCVTHKSNASRWQLLNCIRTPKSIKCEGFGLVAIHKAHKTLIGCQCSVSDIDSAISEASTEDKYSGVVSKLIPNPLEVEYLLTTICDTTSIAEFELKLGGFRLHVTRDLSGQTMPSSPPISAPVSVSMAEETSGSNGSLSSHSLAIIKPESSSYGVRTLLERAADDGLKILPSPRVGFFRRSRTIKGKRAPPSCKEKQLVKEGQVLCYIEQLGGEIPVESDVSGEVIKIFSRDGDPVGYGDPLIAILPSFPGIKKLQ</sequence>
<feature type="compositionally biased region" description="Basic and acidic residues" evidence="2">
    <location>
        <begin position="1"/>
        <end position="10"/>
    </location>
</feature>
<evidence type="ECO:0000259" key="3">
    <source>
        <dbReference type="PROSITE" id="PS51214"/>
    </source>
</evidence>
<feature type="region of interest" description="Disordered" evidence="2">
    <location>
        <begin position="1"/>
        <end position="27"/>
    </location>
</feature>
<feature type="compositionally biased region" description="Polar residues" evidence="2">
    <location>
        <begin position="56"/>
        <end position="75"/>
    </location>
</feature>
<name>A0AAV3QCY7_LITER</name>
<gene>
    <name evidence="4" type="ORF">LIER_17857</name>
</gene>
<dbReference type="InterPro" id="IPR002652">
    <property type="entry name" value="Importin-a_IBB"/>
</dbReference>
<evidence type="ECO:0000313" key="4">
    <source>
        <dbReference type="EMBL" id="GAA0161574.1"/>
    </source>
</evidence>
<reference evidence="4 5" key="1">
    <citation type="submission" date="2024-01" db="EMBL/GenBank/DDBJ databases">
        <title>The complete chloroplast genome sequence of Lithospermum erythrorhizon: insights into the phylogenetic relationship among Boraginaceae species and the maternal lineages of purple gromwells.</title>
        <authorList>
            <person name="Okada T."/>
            <person name="Watanabe K."/>
        </authorList>
    </citation>
    <scope>NUCLEOTIDE SEQUENCE [LARGE SCALE GENOMIC DNA]</scope>
</reference>
<proteinExistence type="predicted"/>
<dbReference type="InterPro" id="IPR053217">
    <property type="entry name" value="ACC_Biotin_Carrier"/>
</dbReference>
<dbReference type="SUPFAM" id="SSF51230">
    <property type="entry name" value="Single hybrid motif"/>
    <property type="match status" value="1"/>
</dbReference>
<dbReference type="Pfam" id="PF00364">
    <property type="entry name" value="Biotin_lipoyl"/>
    <property type="match status" value="1"/>
</dbReference>
<feature type="domain" description="IBB" evidence="3">
    <location>
        <begin position="1"/>
        <end position="58"/>
    </location>
</feature>
<comment type="caution">
    <text evidence="4">The sequence shown here is derived from an EMBL/GenBank/DDBJ whole genome shotgun (WGS) entry which is preliminary data.</text>
</comment>
<keyword evidence="5" id="KW-1185">Reference proteome</keyword>
<evidence type="ECO:0000256" key="1">
    <source>
        <dbReference type="PROSITE-ProRule" id="PRU00561"/>
    </source>
</evidence>
<dbReference type="Pfam" id="PF01749">
    <property type="entry name" value="IBB"/>
    <property type="match status" value="1"/>
</dbReference>
<evidence type="ECO:0000313" key="5">
    <source>
        <dbReference type="Proteomes" id="UP001454036"/>
    </source>
</evidence>
<dbReference type="PANTHER" id="PTHR47597:SF1">
    <property type="entry name" value="IS A MEMBER OF THE PF|00364 BIOTIN-REQUIRING ENZYMES FAMILY-RELATED"/>
    <property type="match status" value="1"/>
</dbReference>
<feature type="region of interest" description="Disordered" evidence="2">
    <location>
        <begin position="54"/>
        <end position="75"/>
    </location>
</feature>
<dbReference type="PANTHER" id="PTHR47597">
    <property type="entry name" value="IS A MEMBER OF THE PF|00364 BIOTIN-REQUIRING ENZYMES FAMILY-RELATED"/>
    <property type="match status" value="1"/>
</dbReference>
<dbReference type="FunFam" id="2.40.50.100:FF:000059">
    <property type="entry name" value="Biotin/lipoyl attachment domain-containing protein"/>
    <property type="match status" value="1"/>
</dbReference>
<dbReference type="Gene3D" id="2.40.50.100">
    <property type="match status" value="1"/>
</dbReference>